<dbReference type="Proteomes" id="UP001597280">
    <property type="component" value="Unassembled WGS sequence"/>
</dbReference>
<keyword evidence="2" id="KW-1133">Transmembrane helix</keyword>
<evidence type="ECO:0000313" key="3">
    <source>
        <dbReference type="EMBL" id="MFD1833709.1"/>
    </source>
</evidence>
<keyword evidence="4" id="KW-1185">Reference proteome</keyword>
<gene>
    <name evidence="3" type="ORF">ACFSDA_01355</name>
</gene>
<evidence type="ECO:0000256" key="2">
    <source>
        <dbReference type="SAM" id="Phobius"/>
    </source>
</evidence>
<keyword evidence="2" id="KW-0472">Membrane</keyword>
<sequence length="171" mass="18051">MASTTAVRAAAVRPARTAPRPASAPRPRLTILSRPRTAGSPLPFTALCTLIVVATLATLLYLNIQMSDTSYEITRLQSQSQSLTQEKQALAETNERLGTPQELERQARELGMVPVSEPAYIDLSTGKVLGESTPTAGDAAVADTPSASSAVPPAEIYDQPSSYHGMGNEGD</sequence>
<keyword evidence="2" id="KW-0812">Transmembrane</keyword>
<feature type="region of interest" description="Disordered" evidence="1">
    <location>
        <begin position="1"/>
        <end position="28"/>
    </location>
</feature>
<accession>A0ABW4PTZ5</accession>
<name>A0ABW4PTZ5_9MICO</name>
<organism evidence="3 4">
    <name type="scientific">Brachybacterium rhamnosum</name>
    <dbReference type="NCBI Taxonomy" id="173361"/>
    <lineage>
        <taxon>Bacteria</taxon>
        <taxon>Bacillati</taxon>
        <taxon>Actinomycetota</taxon>
        <taxon>Actinomycetes</taxon>
        <taxon>Micrococcales</taxon>
        <taxon>Dermabacteraceae</taxon>
        <taxon>Brachybacterium</taxon>
    </lineage>
</organism>
<protein>
    <submittedName>
        <fullName evidence="3">Septum formation initiator family protein</fullName>
    </submittedName>
</protein>
<dbReference type="InterPro" id="IPR007060">
    <property type="entry name" value="FtsL/DivIC"/>
</dbReference>
<reference evidence="4" key="1">
    <citation type="journal article" date="2019" name="Int. J. Syst. Evol. Microbiol.">
        <title>The Global Catalogue of Microorganisms (GCM) 10K type strain sequencing project: providing services to taxonomists for standard genome sequencing and annotation.</title>
        <authorList>
            <consortium name="The Broad Institute Genomics Platform"/>
            <consortium name="The Broad Institute Genome Sequencing Center for Infectious Disease"/>
            <person name="Wu L."/>
            <person name="Ma J."/>
        </authorList>
    </citation>
    <scope>NUCLEOTIDE SEQUENCE [LARGE SCALE GENOMIC DNA]</scope>
    <source>
        <strain evidence="4">JCM 11650</strain>
    </source>
</reference>
<dbReference type="EMBL" id="JBHUFL010000001">
    <property type="protein sequence ID" value="MFD1833709.1"/>
    <property type="molecule type" value="Genomic_DNA"/>
</dbReference>
<proteinExistence type="predicted"/>
<evidence type="ECO:0000313" key="4">
    <source>
        <dbReference type="Proteomes" id="UP001597280"/>
    </source>
</evidence>
<comment type="caution">
    <text evidence="3">The sequence shown here is derived from an EMBL/GenBank/DDBJ whole genome shotgun (WGS) entry which is preliminary data.</text>
</comment>
<feature type="region of interest" description="Disordered" evidence="1">
    <location>
        <begin position="131"/>
        <end position="171"/>
    </location>
</feature>
<dbReference type="RefSeq" id="WP_137771225.1">
    <property type="nucleotide sequence ID" value="NZ_BAAAIS010000001.1"/>
</dbReference>
<feature type="transmembrane region" description="Helical" evidence="2">
    <location>
        <begin position="41"/>
        <end position="62"/>
    </location>
</feature>
<dbReference type="Pfam" id="PF04977">
    <property type="entry name" value="DivIC"/>
    <property type="match status" value="1"/>
</dbReference>
<evidence type="ECO:0000256" key="1">
    <source>
        <dbReference type="SAM" id="MobiDB-lite"/>
    </source>
</evidence>